<evidence type="ECO:0000313" key="2">
    <source>
        <dbReference type="Proteomes" id="UP000828251"/>
    </source>
</evidence>
<reference evidence="1 2" key="1">
    <citation type="journal article" date="2021" name="Plant Biotechnol. J.">
        <title>Multi-omics assisted identification of the key and species-specific regulatory components of drought-tolerant mechanisms in Gossypium stocksii.</title>
        <authorList>
            <person name="Yu D."/>
            <person name="Ke L."/>
            <person name="Zhang D."/>
            <person name="Wu Y."/>
            <person name="Sun Y."/>
            <person name="Mei J."/>
            <person name="Sun J."/>
            <person name="Sun Y."/>
        </authorList>
    </citation>
    <scope>NUCLEOTIDE SEQUENCE [LARGE SCALE GENOMIC DNA]</scope>
    <source>
        <strain evidence="2">cv. E1</strain>
        <tissue evidence="1">Leaf</tissue>
    </source>
</reference>
<dbReference type="EMBL" id="JAIQCV010000003">
    <property type="protein sequence ID" value="KAH1114489.1"/>
    <property type="molecule type" value="Genomic_DNA"/>
</dbReference>
<dbReference type="Proteomes" id="UP000828251">
    <property type="component" value="Unassembled WGS sequence"/>
</dbReference>
<name>A0A9D3W6U9_9ROSI</name>
<sequence>MPIPRALSSDKAKYKEYGQLLPLAVVMGVISDAIFGINEPPTKNIAALIPSWVHEQQILFVTKVSLISFNMVEWHTTDCVLRQFGCMQHILDPPQDFKHVHGIEKKGKDAKNWATEYAPYIILWNTRHERHPLVYI</sequence>
<evidence type="ECO:0008006" key="3">
    <source>
        <dbReference type="Google" id="ProtNLM"/>
    </source>
</evidence>
<protein>
    <recommendedName>
        <fullName evidence="3">Aminotransferase-like plant mobile domain-containing protein</fullName>
    </recommendedName>
</protein>
<keyword evidence="2" id="KW-1185">Reference proteome</keyword>
<dbReference type="AlphaFoldDB" id="A0A9D3W6U9"/>
<evidence type="ECO:0000313" key="1">
    <source>
        <dbReference type="EMBL" id="KAH1114489.1"/>
    </source>
</evidence>
<gene>
    <name evidence="1" type="ORF">J1N35_007867</name>
</gene>
<organism evidence="1 2">
    <name type="scientific">Gossypium stocksii</name>
    <dbReference type="NCBI Taxonomy" id="47602"/>
    <lineage>
        <taxon>Eukaryota</taxon>
        <taxon>Viridiplantae</taxon>
        <taxon>Streptophyta</taxon>
        <taxon>Embryophyta</taxon>
        <taxon>Tracheophyta</taxon>
        <taxon>Spermatophyta</taxon>
        <taxon>Magnoliopsida</taxon>
        <taxon>eudicotyledons</taxon>
        <taxon>Gunneridae</taxon>
        <taxon>Pentapetalae</taxon>
        <taxon>rosids</taxon>
        <taxon>malvids</taxon>
        <taxon>Malvales</taxon>
        <taxon>Malvaceae</taxon>
        <taxon>Malvoideae</taxon>
        <taxon>Gossypium</taxon>
    </lineage>
</organism>
<comment type="caution">
    <text evidence="1">The sequence shown here is derived from an EMBL/GenBank/DDBJ whole genome shotgun (WGS) entry which is preliminary data.</text>
</comment>
<dbReference type="OrthoDB" id="659384at2759"/>
<proteinExistence type="predicted"/>
<accession>A0A9D3W6U9</accession>